<evidence type="ECO:0000313" key="4">
    <source>
        <dbReference type="WBParaSite" id="SSLN_0000551101-mRNA-1"/>
    </source>
</evidence>
<reference evidence="4" key="1">
    <citation type="submission" date="2016-06" db="UniProtKB">
        <authorList>
            <consortium name="WormBaseParasite"/>
        </authorList>
    </citation>
    <scope>IDENTIFICATION</scope>
</reference>
<dbReference type="WBParaSite" id="SSLN_0000551101-mRNA-1">
    <property type="protein sequence ID" value="SSLN_0000551101-mRNA-1"/>
    <property type="gene ID" value="SSLN_0000551101"/>
</dbReference>
<gene>
    <name evidence="2" type="ORF">SSLN_LOCUS5340</name>
</gene>
<dbReference type="Proteomes" id="UP000275846">
    <property type="component" value="Unassembled WGS sequence"/>
</dbReference>
<dbReference type="EMBL" id="UYSU01033212">
    <property type="protein sequence ID" value="VDL91725.1"/>
    <property type="molecule type" value="Genomic_DNA"/>
</dbReference>
<evidence type="ECO:0000313" key="3">
    <source>
        <dbReference type="Proteomes" id="UP000275846"/>
    </source>
</evidence>
<organism evidence="4">
    <name type="scientific">Schistocephalus solidus</name>
    <name type="common">Tapeworm</name>
    <dbReference type="NCBI Taxonomy" id="70667"/>
    <lineage>
        <taxon>Eukaryota</taxon>
        <taxon>Metazoa</taxon>
        <taxon>Spiralia</taxon>
        <taxon>Lophotrochozoa</taxon>
        <taxon>Platyhelminthes</taxon>
        <taxon>Cestoda</taxon>
        <taxon>Eucestoda</taxon>
        <taxon>Diphyllobothriidea</taxon>
        <taxon>Diphyllobothriidae</taxon>
        <taxon>Schistocephalus</taxon>
    </lineage>
</organism>
<name>A0A183SM92_SCHSO</name>
<feature type="region of interest" description="Disordered" evidence="1">
    <location>
        <begin position="74"/>
        <end position="95"/>
    </location>
</feature>
<accession>A0A183SM92</accession>
<dbReference type="AlphaFoldDB" id="A0A183SM92"/>
<proteinExistence type="predicted"/>
<reference evidence="2 3" key="2">
    <citation type="submission" date="2018-11" db="EMBL/GenBank/DDBJ databases">
        <authorList>
            <consortium name="Pathogen Informatics"/>
        </authorList>
    </citation>
    <scope>NUCLEOTIDE SEQUENCE [LARGE SCALE GENOMIC DNA]</scope>
    <source>
        <strain evidence="2 3">NST_G2</strain>
    </source>
</reference>
<sequence>MLDNKTWRGIDELCFDDVFVIHLVNPSGGPYEPYLCVHVYVSGPASLVRWHHPTFFNPSVNHIDDPHWHHFPHSTTEETTSDYPPPATSTTTATTTAPFASKRDWVLTCPHCDRTSAWSVTGEYLALRLANQCLEH</sequence>
<protein>
    <submittedName>
        <fullName evidence="4">CULT domain-containing protein</fullName>
    </submittedName>
</protein>
<evidence type="ECO:0000313" key="2">
    <source>
        <dbReference type="EMBL" id="VDL91725.1"/>
    </source>
</evidence>
<evidence type="ECO:0000256" key="1">
    <source>
        <dbReference type="SAM" id="MobiDB-lite"/>
    </source>
</evidence>
<keyword evidence="3" id="KW-1185">Reference proteome</keyword>